<accession>A0ABV3WHI1</accession>
<dbReference type="Proteomes" id="UP001558535">
    <property type="component" value="Unassembled WGS sequence"/>
</dbReference>
<feature type="domain" description="T6SS Phospholipase effector Tle1-like catalytic" evidence="1">
    <location>
        <begin position="183"/>
        <end position="280"/>
    </location>
</feature>
<feature type="domain" description="T6SS Phospholipase effector Tle1-like catalytic" evidence="1">
    <location>
        <begin position="42"/>
        <end position="165"/>
    </location>
</feature>
<organism evidence="2 3">
    <name type="scientific">Paraburkholderia phenoliruptrix</name>
    <dbReference type="NCBI Taxonomy" id="252970"/>
    <lineage>
        <taxon>Bacteria</taxon>
        <taxon>Pseudomonadati</taxon>
        <taxon>Pseudomonadota</taxon>
        <taxon>Betaproteobacteria</taxon>
        <taxon>Burkholderiales</taxon>
        <taxon>Burkholderiaceae</taxon>
        <taxon>Paraburkholderia</taxon>
    </lineage>
</organism>
<keyword evidence="3" id="KW-1185">Reference proteome</keyword>
<dbReference type="PANTHER" id="PTHR33840">
    <property type="match status" value="1"/>
</dbReference>
<comment type="caution">
    <text evidence="2">The sequence shown here is derived from an EMBL/GenBank/DDBJ whole genome shotgun (WGS) entry which is preliminary data.</text>
</comment>
<dbReference type="Pfam" id="PF09994">
    <property type="entry name" value="T6SS_Tle1-like_cat"/>
    <property type="match status" value="2"/>
</dbReference>
<proteinExistence type="predicted"/>
<dbReference type="EMBL" id="JBFPKE010000008">
    <property type="protein sequence ID" value="MEX3752697.1"/>
    <property type="molecule type" value="Genomic_DNA"/>
</dbReference>
<dbReference type="InterPro" id="IPR018712">
    <property type="entry name" value="Tle1-like_cat"/>
</dbReference>
<name>A0ABV3WHI1_9BURK</name>
<dbReference type="RefSeq" id="WP_310110335.1">
    <property type="nucleotide sequence ID" value="NZ_CP168531.1"/>
</dbReference>
<evidence type="ECO:0000313" key="3">
    <source>
        <dbReference type="Proteomes" id="UP001558535"/>
    </source>
</evidence>
<gene>
    <name evidence="2" type="ORF">AB3X84_22125</name>
</gene>
<dbReference type="PANTHER" id="PTHR33840:SF1">
    <property type="entry name" value="TLE1 PHOSPHOLIPASE DOMAIN-CONTAINING PROTEIN"/>
    <property type="match status" value="1"/>
</dbReference>
<sequence length="507" mass="56422">MQDWLTDDPMNFLRSVKTATQLHAEAFMTCTTCEQQPWFSFFFDGTGNNLSIDEPQKKLSNIARLYKGHVDESESPLINRFYYPGVGTLLDTSNPHWWEKIRDSEALGGGAGLGSDARLMKAEADFEDSLRFNHKVSRIDIAVFGFSRGATLARAFVNRLLKKCAVKDGVPHWPCPSAVDGESAPLHIRFLGLFDTVESVGLPAHDLSGMCLQVPIQVERCLHFVAGHELRACFPLTPVRGSAGTYEEIVLPGMHSDVGGGYRPGEQARSDLLPRIALNRMRLEAAISGVPFIAPKLADKKINDLFEYDEDVKTLFDEYAGTVGTTGTLEQQVFAHMCLYYGWLKARFGQRPSDIYKDASSTDPGIQAQLERIKQFHESMKIDIDTMNWRAYLTQLWNSDRGEYERTVSTAGGDAEMNKPLSDEQRGYWNAWLSPPALSSGLLRLFDQYVHDSRAGFLRIDSSGYLRPRQVIDVSGVHAPAAQTGAAPMRVAQTTGIQRTALSETVI</sequence>
<evidence type="ECO:0000259" key="1">
    <source>
        <dbReference type="Pfam" id="PF09994"/>
    </source>
</evidence>
<protein>
    <submittedName>
        <fullName evidence="2">DUF2235 domain-containing protein</fullName>
    </submittedName>
</protein>
<reference evidence="2 3" key="1">
    <citation type="submission" date="2024-07" db="EMBL/GenBank/DDBJ databases">
        <title>A survey of Mimosa microsymbionts across Brazilian biomes reveals a high diversity of Paraburkholderia nodulating endemic species, but also that Cupriavidus is common as a symbiont of widespread species.</title>
        <authorList>
            <person name="Rouws L."/>
            <person name="Barauna A."/>
            <person name="Beukes C."/>
            <person name="Rouws J.R.C."/>
            <person name="De Faria S.M."/>
            <person name="Gross E."/>
            <person name="Bueno Dos Reis Junior F."/>
            <person name="Simon M.F."/>
            <person name="Maluk M."/>
            <person name="Odee D.W."/>
            <person name="Kenicer G."/>
            <person name="Young J.P.W."/>
            <person name="Reis V.M."/>
            <person name="Zilli J."/>
            <person name="James E.K."/>
        </authorList>
    </citation>
    <scope>NUCLEOTIDE SEQUENCE [LARGE SCALE GENOMIC DNA]</scope>
    <source>
        <strain evidence="2 3">BR14375</strain>
    </source>
</reference>
<evidence type="ECO:0000313" key="2">
    <source>
        <dbReference type="EMBL" id="MEX3752697.1"/>
    </source>
</evidence>